<reference evidence="1" key="1">
    <citation type="submission" date="2007-07" db="EMBL/GenBank/DDBJ databases">
        <title>PCAP assembly of the Caenorhabditis remanei genome.</title>
        <authorList>
            <consortium name="The Caenorhabditis remanei Sequencing Consortium"/>
            <person name="Wilson R.K."/>
        </authorList>
    </citation>
    <scope>NUCLEOTIDE SEQUENCE [LARGE SCALE GENOMIC DNA]</scope>
    <source>
        <strain evidence="1">PB4641</strain>
    </source>
</reference>
<sequence>MMMKEANGAAGNGIGVGGDGQQGFRDFNYMNMMQPIHLARHPERYDDTMMIMHCQKDGTGRGIGRRRSRL</sequence>
<dbReference type="InParanoid" id="E3N1J4"/>
<evidence type="ECO:0000313" key="1">
    <source>
        <dbReference type="EMBL" id="EFO83764.1"/>
    </source>
</evidence>
<protein>
    <submittedName>
        <fullName evidence="1">Uncharacterized protein</fullName>
    </submittedName>
</protein>
<organism evidence="2">
    <name type="scientific">Caenorhabditis remanei</name>
    <name type="common">Caenorhabditis vulgaris</name>
    <dbReference type="NCBI Taxonomy" id="31234"/>
    <lineage>
        <taxon>Eukaryota</taxon>
        <taxon>Metazoa</taxon>
        <taxon>Ecdysozoa</taxon>
        <taxon>Nematoda</taxon>
        <taxon>Chromadorea</taxon>
        <taxon>Rhabditida</taxon>
        <taxon>Rhabditina</taxon>
        <taxon>Rhabditomorpha</taxon>
        <taxon>Rhabditoidea</taxon>
        <taxon>Rhabditidae</taxon>
        <taxon>Peloderinae</taxon>
        <taxon>Caenorhabditis</taxon>
    </lineage>
</organism>
<proteinExistence type="predicted"/>
<dbReference type="HOGENOM" id="CLU_2760229_0_0_1"/>
<evidence type="ECO:0000313" key="2">
    <source>
        <dbReference type="Proteomes" id="UP000008281"/>
    </source>
</evidence>
<dbReference type="Proteomes" id="UP000008281">
    <property type="component" value="Unassembled WGS sequence"/>
</dbReference>
<name>E3N1J4_CAERE</name>
<dbReference type="AlphaFoldDB" id="E3N1J4"/>
<keyword evidence="2" id="KW-1185">Reference proteome</keyword>
<gene>
    <name evidence="1" type="ORF">CRE_14184</name>
</gene>
<accession>E3N1J4</accession>
<dbReference type="EMBL" id="DS268509">
    <property type="protein sequence ID" value="EFO83764.1"/>
    <property type="molecule type" value="Genomic_DNA"/>
</dbReference>